<evidence type="ECO:0000313" key="2">
    <source>
        <dbReference type="EMBL" id="AZN36754.1"/>
    </source>
</evidence>
<dbReference type="EMBL" id="CP034433">
    <property type="protein sequence ID" value="AZN36754.1"/>
    <property type="molecule type" value="Genomic_DNA"/>
</dbReference>
<dbReference type="PANTHER" id="PTHR30441:SF8">
    <property type="entry name" value="DUF748 DOMAIN-CONTAINING PROTEIN"/>
    <property type="match status" value="1"/>
</dbReference>
<dbReference type="InterPro" id="IPR052894">
    <property type="entry name" value="AsmA-related"/>
</dbReference>
<evidence type="ECO:0000313" key="3">
    <source>
        <dbReference type="Proteomes" id="UP000282438"/>
    </source>
</evidence>
<proteinExistence type="predicted"/>
<evidence type="ECO:0000256" key="1">
    <source>
        <dbReference type="SAM" id="MobiDB-lite"/>
    </source>
</evidence>
<protein>
    <submittedName>
        <fullName evidence="2">AsmA family protein</fullName>
    </submittedName>
</protein>
<dbReference type="KEGG" id="iod:EJO50_09780"/>
<reference evidence="2 3" key="1">
    <citation type="submission" date="2018-12" db="EMBL/GenBank/DDBJ databases">
        <title>Complete genome sequence of Iodobacter sp. H11R3.</title>
        <authorList>
            <person name="Bae J.-W."/>
        </authorList>
    </citation>
    <scope>NUCLEOTIDE SEQUENCE [LARGE SCALE GENOMIC DNA]</scope>
    <source>
        <strain evidence="2 3">H11R3</strain>
    </source>
</reference>
<dbReference type="PANTHER" id="PTHR30441">
    <property type="entry name" value="DUF748 DOMAIN-CONTAINING PROTEIN"/>
    <property type="match status" value="1"/>
</dbReference>
<dbReference type="OrthoDB" id="9126970at2"/>
<dbReference type="GO" id="GO:0005886">
    <property type="term" value="C:plasma membrane"/>
    <property type="evidence" value="ECO:0007669"/>
    <property type="project" value="TreeGrafter"/>
</dbReference>
<gene>
    <name evidence="2" type="ORF">EJO50_09780</name>
</gene>
<sequence>MMKKIRTLLFCLLLFFVLIASLPLILPLNSYKPQLEKRLSSLLQAQVQLETVAFSYQPWPVFTLNNVKIDGDAGKIEQISVPVNLFNVFQRGNSLKNVTVAGVKLRPALAFTLPKRFAALEQDRITLGDVALSKASVLLEQGELGPIDGVIRFTKNGTMDDLQLADEQGRLDVHIKPKGDNIGVIVQASSWELPLGYPVVFEKLYMSGEGSPEGLLIDDIRGEAYGGVLSGKAQLTRQTNWDLQGQLVAKGVHSEPLSKIFSPATFVSGRMDAEAQFIFRAADYLKLFAQPQIDANFLVRDGSIHNMDLVAQLRAGETPAGRGGQTRFDTLKGKMRIRDHAVQLQSMALGAGKFNAQGAVQIAGGRLNGSVSGRLQAGVLLIANQIRLSGELSKPALNSGSVARTGVQPPAPVDIEPIQ</sequence>
<keyword evidence="3" id="KW-1185">Reference proteome</keyword>
<name>A0A3S8ZTH6_9NEIS</name>
<feature type="region of interest" description="Disordered" evidence="1">
    <location>
        <begin position="398"/>
        <end position="419"/>
    </location>
</feature>
<accession>A0A3S8ZTH6</accession>
<organism evidence="2 3">
    <name type="scientific">Iodobacter ciconiae</name>
    <dbReference type="NCBI Taxonomy" id="2496266"/>
    <lineage>
        <taxon>Bacteria</taxon>
        <taxon>Pseudomonadati</taxon>
        <taxon>Pseudomonadota</taxon>
        <taxon>Betaproteobacteria</taxon>
        <taxon>Neisseriales</taxon>
        <taxon>Chitinibacteraceae</taxon>
        <taxon>Iodobacter</taxon>
    </lineage>
</organism>
<dbReference type="GO" id="GO:0090313">
    <property type="term" value="P:regulation of protein targeting to membrane"/>
    <property type="evidence" value="ECO:0007669"/>
    <property type="project" value="TreeGrafter"/>
</dbReference>
<dbReference type="AlphaFoldDB" id="A0A3S8ZTH6"/>
<dbReference type="Proteomes" id="UP000282438">
    <property type="component" value="Chromosome"/>
</dbReference>
<dbReference type="RefSeq" id="WP_125973740.1">
    <property type="nucleotide sequence ID" value="NZ_CP034433.1"/>
</dbReference>